<organism evidence="2 3">
    <name type="scientific">Actinokineospora guangxiensis</name>
    <dbReference type="NCBI Taxonomy" id="1490288"/>
    <lineage>
        <taxon>Bacteria</taxon>
        <taxon>Bacillati</taxon>
        <taxon>Actinomycetota</taxon>
        <taxon>Actinomycetes</taxon>
        <taxon>Pseudonocardiales</taxon>
        <taxon>Pseudonocardiaceae</taxon>
        <taxon>Actinokineospora</taxon>
    </lineage>
</organism>
<dbReference type="PROSITE" id="PS51257">
    <property type="entry name" value="PROKAR_LIPOPROTEIN"/>
    <property type="match status" value="1"/>
</dbReference>
<dbReference type="Proteomes" id="UP001596157">
    <property type="component" value="Unassembled WGS sequence"/>
</dbReference>
<dbReference type="InterPro" id="IPR024495">
    <property type="entry name" value="DUF2771"/>
</dbReference>
<protein>
    <submittedName>
        <fullName evidence="2">DUF2771 family protein</fullName>
    </submittedName>
</protein>
<keyword evidence="1" id="KW-0732">Signal</keyword>
<dbReference type="Pfam" id="PF10969">
    <property type="entry name" value="DUF2771"/>
    <property type="match status" value="1"/>
</dbReference>
<keyword evidence="3" id="KW-1185">Reference proteome</keyword>
<reference evidence="3" key="1">
    <citation type="journal article" date="2019" name="Int. J. Syst. Evol. Microbiol.">
        <title>The Global Catalogue of Microorganisms (GCM) 10K type strain sequencing project: providing services to taxonomists for standard genome sequencing and annotation.</title>
        <authorList>
            <consortium name="The Broad Institute Genomics Platform"/>
            <consortium name="The Broad Institute Genome Sequencing Center for Infectious Disease"/>
            <person name="Wu L."/>
            <person name="Ma J."/>
        </authorList>
    </citation>
    <scope>NUCLEOTIDE SEQUENCE [LARGE SCALE GENOMIC DNA]</scope>
    <source>
        <strain evidence="3">CCUG 59778</strain>
    </source>
</reference>
<comment type="caution">
    <text evidence="2">The sequence shown here is derived from an EMBL/GenBank/DDBJ whole genome shotgun (WGS) entry which is preliminary data.</text>
</comment>
<feature type="signal peptide" evidence="1">
    <location>
        <begin position="1"/>
        <end position="19"/>
    </location>
</feature>
<evidence type="ECO:0000256" key="1">
    <source>
        <dbReference type="SAM" id="SignalP"/>
    </source>
</evidence>
<dbReference type="RefSeq" id="WP_378245446.1">
    <property type="nucleotide sequence ID" value="NZ_JBHSKF010000003.1"/>
</dbReference>
<evidence type="ECO:0000313" key="3">
    <source>
        <dbReference type="Proteomes" id="UP001596157"/>
    </source>
</evidence>
<gene>
    <name evidence="2" type="ORF">ACFPM7_07880</name>
</gene>
<sequence>MRTSTKLLAVLGAALAALAAGCGAVPPPEVTFYADGAAVRAHPQILCDLATLTCDEDEDAVVTLDIRPGYPVQISVPPSLAAEPWGVVFSYLDRDGERVDGSSKLFVPGQFKQFAYTLELPNEGDRLLFAAVQRLAIVQGETPVPTGYWVLQAGEPPAA</sequence>
<feature type="chain" id="PRO_5045535235" evidence="1">
    <location>
        <begin position="20"/>
        <end position="159"/>
    </location>
</feature>
<accession>A0ABW0EHT4</accession>
<dbReference type="EMBL" id="JBHSKF010000003">
    <property type="protein sequence ID" value="MFC5286967.1"/>
    <property type="molecule type" value="Genomic_DNA"/>
</dbReference>
<evidence type="ECO:0000313" key="2">
    <source>
        <dbReference type="EMBL" id="MFC5286967.1"/>
    </source>
</evidence>
<name>A0ABW0EHT4_9PSEU</name>
<proteinExistence type="predicted"/>